<proteinExistence type="predicted"/>
<gene>
    <name evidence="1" type="ORF">J2Z65_001552</name>
</gene>
<protein>
    <submittedName>
        <fullName evidence="1">Uncharacterized protein</fullName>
    </submittedName>
</protein>
<evidence type="ECO:0000313" key="1">
    <source>
        <dbReference type="EMBL" id="MBP1962353.1"/>
    </source>
</evidence>
<reference evidence="1 2" key="1">
    <citation type="submission" date="2021-03" db="EMBL/GenBank/DDBJ databases">
        <title>Genomic Encyclopedia of Type Strains, Phase IV (KMG-IV): sequencing the most valuable type-strain genomes for metagenomic binning, comparative biology and taxonomic classification.</title>
        <authorList>
            <person name="Goeker M."/>
        </authorList>
    </citation>
    <scope>NUCLEOTIDE SEQUENCE [LARGE SCALE GENOMIC DNA]</scope>
    <source>
        <strain evidence="1 2">DSM 24950</strain>
    </source>
</reference>
<sequence>MIYIAAVEAGSSLRSATMFFIAVRGEFPRPSVQQNTATMIYIAAVEAGSSLRSATMLFIAVCGSTRDSAYSRTPQR</sequence>
<dbReference type="EMBL" id="JAGGKV010000003">
    <property type="protein sequence ID" value="MBP1962353.1"/>
    <property type="molecule type" value="Genomic_DNA"/>
</dbReference>
<comment type="caution">
    <text evidence="1">The sequence shown here is derived from an EMBL/GenBank/DDBJ whole genome shotgun (WGS) entry which is preliminary data.</text>
</comment>
<accession>A0ABS4HUP8</accession>
<dbReference type="RefSeq" id="WP_209855813.1">
    <property type="nucleotide sequence ID" value="NZ_JAGGKV010000003.1"/>
</dbReference>
<evidence type="ECO:0000313" key="2">
    <source>
        <dbReference type="Proteomes" id="UP001519344"/>
    </source>
</evidence>
<organism evidence="1 2">
    <name type="scientific">Paenibacillus aceris</name>
    <dbReference type="NCBI Taxonomy" id="869555"/>
    <lineage>
        <taxon>Bacteria</taxon>
        <taxon>Bacillati</taxon>
        <taxon>Bacillota</taxon>
        <taxon>Bacilli</taxon>
        <taxon>Bacillales</taxon>
        <taxon>Paenibacillaceae</taxon>
        <taxon>Paenibacillus</taxon>
    </lineage>
</organism>
<keyword evidence="2" id="KW-1185">Reference proteome</keyword>
<dbReference type="Proteomes" id="UP001519344">
    <property type="component" value="Unassembled WGS sequence"/>
</dbReference>
<name>A0ABS4HUP8_9BACL</name>